<evidence type="ECO:0000256" key="1">
    <source>
        <dbReference type="ARBA" id="ARBA00000085"/>
    </source>
</evidence>
<dbReference type="InterPro" id="IPR029016">
    <property type="entry name" value="GAF-like_dom_sf"/>
</dbReference>
<keyword evidence="6" id="KW-0902">Two-component regulatory system</keyword>
<comment type="caution">
    <text evidence="8">The sequence shown here is derived from an EMBL/GenBank/DDBJ whole genome shotgun (WGS) entry which is preliminary data.</text>
</comment>
<dbReference type="InterPro" id="IPR036097">
    <property type="entry name" value="HisK_dim/P_sf"/>
</dbReference>
<dbReference type="Pfam" id="PF00512">
    <property type="entry name" value="HisKA"/>
    <property type="match status" value="1"/>
</dbReference>
<dbReference type="EMBL" id="BMHA01000014">
    <property type="protein sequence ID" value="GGI09064.1"/>
    <property type="molecule type" value="Genomic_DNA"/>
</dbReference>
<evidence type="ECO:0000256" key="4">
    <source>
        <dbReference type="ARBA" id="ARBA00022553"/>
    </source>
</evidence>
<dbReference type="AlphaFoldDB" id="A0A8J3AD29"/>
<dbReference type="PRINTS" id="PR00344">
    <property type="entry name" value="BCTRLSENSOR"/>
</dbReference>
<keyword evidence="9" id="KW-1185">Reference proteome</keyword>
<sequence length="396" mass="42667">MAASPIIDESSRLAAVRRYDALAIPPDGAFERIARMAARLTDTPIATISIVDEDRIWFPATHGLDVTEIAHEPGLCASAVLQPDPYVVTDASLDPRTLDNSLVRGELGLRFYVGIPLRTADGHGLGTLNVIDVAPRSLRPGELEHLQDLAAIVMDELELRLAARGAVAAESQRVAAGYRDTLLAGISHELRTPIAKLQGVASLAAATPPTDIADAQLRAVLTRQVRHLDWLVGQYLDFALLESQHHEPTADLAPLTLTEVVEQATELFRDRATIVLDVEPGLPQALADLPRTQRIVTELLNNAVRFAGTRAPIRVEVGWGDDPELVRVSVVDAGPGIPADQLTHLFDRFTRDPRSTGTGVGLFVSRANAEVQGGRIEVVSTPGAGSCFTLLLRRAH</sequence>
<accession>A0A8J3AD29</accession>
<reference evidence="8" key="1">
    <citation type="journal article" date="2014" name="Int. J. Syst. Evol. Microbiol.">
        <title>Complete genome sequence of Corynebacterium casei LMG S-19264T (=DSM 44701T), isolated from a smear-ripened cheese.</title>
        <authorList>
            <consortium name="US DOE Joint Genome Institute (JGI-PGF)"/>
            <person name="Walter F."/>
            <person name="Albersmeier A."/>
            <person name="Kalinowski J."/>
            <person name="Ruckert C."/>
        </authorList>
    </citation>
    <scope>NUCLEOTIDE SEQUENCE</scope>
    <source>
        <strain evidence="8">CGMCC 1.14988</strain>
    </source>
</reference>
<keyword evidence="5 8" id="KW-0808">Transferase</keyword>
<evidence type="ECO:0000256" key="3">
    <source>
        <dbReference type="ARBA" id="ARBA00012438"/>
    </source>
</evidence>
<dbReference type="Proteomes" id="UP000650511">
    <property type="component" value="Unassembled WGS sequence"/>
</dbReference>
<evidence type="ECO:0000313" key="8">
    <source>
        <dbReference type="EMBL" id="GGI09064.1"/>
    </source>
</evidence>
<feature type="domain" description="Histidine kinase" evidence="7">
    <location>
        <begin position="185"/>
        <end position="396"/>
    </location>
</feature>
<protein>
    <recommendedName>
        <fullName evidence="3">histidine kinase</fullName>
        <ecNumber evidence="3">2.7.13.3</ecNumber>
    </recommendedName>
</protein>
<dbReference type="SUPFAM" id="SSF47384">
    <property type="entry name" value="Homodimeric domain of signal transducing histidine kinase"/>
    <property type="match status" value="1"/>
</dbReference>
<comment type="catalytic activity">
    <reaction evidence="1">
        <text>ATP + protein L-histidine = ADP + protein N-phospho-L-histidine.</text>
        <dbReference type="EC" id="2.7.13.3"/>
    </reaction>
</comment>
<dbReference type="InterPro" id="IPR003594">
    <property type="entry name" value="HATPase_dom"/>
</dbReference>
<proteinExistence type="predicted"/>
<dbReference type="PANTHER" id="PTHR43102">
    <property type="entry name" value="SLR1143 PROTEIN"/>
    <property type="match status" value="1"/>
</dbReference>
<dbReference type="OrthoDB" id="9786919at2"/>
<dbReference type="SMART" id="SM00065">
    <property type="entry name" value="GAF"/>
    <property type="match status" value="1"/>
</dbReference>
<evidence type="ECO:0000256" key="5">
    <source>
        <dbReference type="ARBA" id="ARBA00022777"/>
    </source>
</evidence>
<dbReference type="Gene3D" id="1.10.287.130">
    <property type="match status" value="1"/>
</dbReference>
<dbReference type="InterPro" id="IPR036890">
    <property type="entry name" value="HATPase_C_sf"/>
</dbReference>
<dbReference type="Pfam" id="PF02518">
    <property type="entry name" value="HATPase_c"/>
    <property type="match status" value="1"/>
</dbReference>
<dbReference type="GO" id="GO:0000155">
    <property type="term" value="F:phosphorelay sensor kinase activity"/>
    <property type="evidence" value="ECO:0007669"/>
    <property type="project" value="InterPro"/>
</dbReference>
<comment type="subcellular location">
    <subcellularLocation>
        <location evidence="2">Cell membrane</location>
    </subcellularLocation>
</comment>
<evidence type="ECO:0000256" key="2">
    <source>
        <dbReference type="ARBA" id="ARBA00004236"/>
    </source>
</evidence>
<dbReference type="CDD" id="cd00082">
    <property type="entry name" value="HisKA"/>
    <property type="match status" value="1"/>
</dbReference>
<reference evidence="8" key="2">
    <citation type="submission" date="2020-09" db="EMBL/GenBank/DDBJ databases">
        <authorList>
            <person name="Sun Q."/>
            <person name="Zhou Y."/>
        </authorList>
    </citation>
    <scope>NUCLEOTIDE SEQUENCE</scope>
    <source>
        <strain evidence="8">CGMCC 1.14988</strain>
    </source>
</reference>
<organism evidence="8 9">
    <name type="scientific">Egicoccus halophilus</name>
    <dbReference type="NCBI Taxonomy" id="1670830"/>
    <lineage>
        <taxon>Bacteria</taxon>
        <taxon>Bacillati</taxon>
        <taxon>Actinomycetota</taxon>
        <taxon>Nitriliruptoria</taxon>
        <taxon>Egicoccales</taxon>
        <taxon>Egicoccaceae</taxon>
        <taxon>Egicoccus</taxon>
    </lineage>
</organism>
<dbReference type="InterPro" id="IPR005467">
    <property type="entry name" value="His_kinase_dom"/>
</dbReference>
<dbReference type="InterPro" id="IPR004358">
    <property type="entry name" value="Sig_transdc_His_kin-like_C"/>
</dbReference>
<dbReference type="InterPro" id="IPR003018">
    <property type="entry name" value="GAF"/>
</dbReference>
<dbReference type="SMART" id="SM00387">
    <property type="entry name" value="HATPase_c"/>
    <property type="match status" value="1"/>
</dbReference>
<dbReference type="SUPFAM" id="SSF55781">
    <property type="entry name" value="GAF domain-like"/>
    <property type="match status" value="1"/>
</dbReference>
<dbReference type="Gene3D" id="3.30.565.10">
    <property type="entry name" value="Histidine kinase-like ATPase, C-terminal domain"/>
    <property type="match status" value="1"/>
</dbReference>
<dbReference type="Gene3D" id="3.30.450.40">
    <property type="match status" value="1"/>
</dbReference>
<dbReference type="GO" id="GO:0005886">
    <property type="term" value="C:plasma membrane"/>
    <property type="evidence" value="ECO:0007669"/>
    <property type="project" value="UniProtKB-SubCell"/>
</dbReference>
<keyword evidence="4" id="KW-0597">Phosphoprotein</keyword>
<dbReference type="InterPro" id="IPR003661">
    <property type="entry name" value="HisK_dim/P_dom"/>
</dbReference>
<evidence type="ECO:0000259" key="7">
    <source>
        <dbReference type="PROSITE" id="PS50109"/>
    </source>
</evidence>
<dbReference type="PANTHER" id="PTHR43102:SF2">
    <property type="entry name" value="GAF DOMAIN-CONTAINING PROTEIN"/>
    <property type="match status" value="1"/>
</dbReference>
<dbReference type="SMART" id="SM00388">
    <property type="entry name" value="HisKA"/>
    <property type="match status" value="1"/>
</dbReference>
<dbReference type="RefSeq" id="WP_130650212.1">
    <property type="nucleotide sequence ID" value="NZ_BMHA01000014.1"/>
</dbReference>
<evidence type="ECO:0000256" key="6">
    <source>
        <dbReference type="ARBA" id="ARBA00023012"/>
    </source>
</evidence>
<gene>
    <name evidence="8" type="ORF">GCM10011354_32210</name>
</gene>
<evidence type="ECO:0000313" key="9">
    <source>
        <dbReference type="Proteomes" id="UP000650511"/>
    </source>
</evidence>
<keyword evidence="5 8" id="KW-0418">Kinase</keyword>
<dbReference type="EC" id="2.7.13.3" evidence="3"/>
<dbReference type="Pfam" id="PF01590">
    <property type="entry name" value="GAF"/>
    <property type="match status" value="1"/>
</dbReference>
<name>A0A8J3AD29_9ACTN</name>
<dbReference type="PROSITE" id="PS50109">
    <property type="entry name" value="HIS_KIN"/>
    <property type="match status" value="1"/>
</dbReference>
<dbReference type="SUPFAM" id="SSF55874">
    <property type="entry name" value="ATPase domain of HSP90 chaperone/DNA topoisomerase II/histidine kinase"/>
    <property type="match status" value="1"/>
</dbReference>